<dbReference type="PANTHER" id="PTHR14209:SF19">
    <property type="entry name" value="ISOAMYL ACETATE-HYDROLYZING ESTERASE 1 HOMOLOG"/>
    <property type="match status" value="1"/>
</dbReference>
<accession>A0A6L5YLC4</accession>
<sequence>MEKNGIKAGNRKEKIAYSIVAIALFLILLWTFFPGDREYQRIPYDVVFLGDSVYGLCRDETSIAAKLQEKTGLKCYNGGLGGTVLGRADAERRLGYTKDSLSAAGLVRSFAVKDFGVQKTIRIREAATDYFEDTLGDLGQIDFDTVQILFIGSGLNDYHAGNPIESVTDPYDEYTYCGAIRSIVKELREAYPDLRIIFITPPYTWYTVPEVTCEEYDLGGGVLEDYVNAEIGICEALDVEVIDIYHDYYPHDNWDDLYLYTNDGLHPNEAGREKIAQTLADYLNQTLDEE</sequence>
<dbReference type="EMBL" id="VUMU01000020">
    <property type="protein sequence ID" value="MST59115.1"/>
    <property type="molecule type" value="Genomic_DNA"/>
</dbReference>
<dbReference type="PANTHER" id="PTHR14209">
    <property type="entry name" value="ISOAMYL ACETATE-HYDROLYZING ESTERASE 1"/>
    <property type="match status" value="1"/>
</dbReference>
<evidence type="ECO:0000313" key="4">
    <source>
        <dbReference type="Proteomes" id="UP000476055"/>
    </source>
</evidence>
<dbReference type="Gene3D" id="3.40.50.1110">
    <property type="entry name" value="SGNH hydrolase"/>
    <property type="match status" value="1"/>
</dbReference>
<dbReference type="SUPFAM" id="SSF52266">
    <property type="entry name" value="SGNH hydrolase"/>
    <property type="match status" value="1"/>
</dbReference>
<name>A0A6L5YLC4_9FIRM</name>
<reference evidence="3 4" key="1">
    <citation type="submission" date="2019-08" db="EMBL/GenBank/DDBJ databases">
        <title>In-depth cultivation of the pig gut microbiome towards novel bacterial diversity and tailored functional studies.</title>
        <authorList>
            <person name="Wylensek D."/>
            <person name="Hitch T.C.A."/>
            <person name="Clavel T."/>
        </authorList>
    </citation>
    <scope>NUCLEOTIDE SEQUENCE [LARGE SCALE GENOMIC DNA]</scope>
    <source>
        <strain evidence="3 4">WCA3-601-WT-6H</strain>
    </source>
</reference>
<dbReference type="CDD" id="cd00229">
    <property type="entry name" value="SGNH_hydrolase"/>
    <property type="match status" value="1"/>
</dbReference>
<evidence type="ECO:0000256" key="1">
    <source>
        <dbReference type="SAM" id="Phobius"/>
    </source>
</evidence>
<dbReference type="GO" id="GO:0016787">
    <property type="term" value="F:hydrolase activity"/>
    <property type="evidence" value="ECO:0007669"/>
    <property type="project" value="UniProtKB-KW"/>
</dbReference>
<evidence type="ECO:0000259" key="2">
    <source>
        <dbReference type="Pfam" id="PF13472"/>
    </source>
</evidence>
<feature type="transmembrane region" description="Helical" evidence="1">
    <location>
        <begin position="15"/>
        <end position="33"/>
    </location>
</feature>
<dbReference type="InterPro" id="IPR036514">
    <property type="entry name" value="SGNH_hydro_sf"/>
</dbReference>
<protein>
    <submittedName>
        <fullName evidence="3">SGNH/GDSL hydrolase family protein</fullName>
    </submittedName>
</protein>
<feature type="domain" description="SGNH hydrolase-type esterase" evidence="2">
    <location>
        <begin position="68"/>
        <end position="272"/>
    </location>
</feature>
<dbReference type="Pfam" id="PF13472">
    <property type="entry name" value="Lipase_GDSL_2"/>
    <property type="match status" value="1"/>
</dbReference>
<keyword evidence="3" id="KW-0378">Hydrolase</keyword>
<keyword evidence="1" id="KW-0812">Transmembrane</keyword>
<gene>
    <name evidence="3" type="ORF">FYJ59_12880</name>
</gene>
<dbReference type="InterPro" id="IPR013830">
    <property type="entry name" value="SGNH_hydro"/>
</dbReference>
<keyword evidence="4" id="KW-1185">Reference proteome</keyword>
<proteinExistence type="predicted"/>
<organism evidence="3 4">
    <name type="scientific">Waltera intestinalis</name>
    <dbReference type="NCBI Taxonomy" id="2606635"/>
    <lineage>
        <taxon>Bacteria</taxon>
        <taxon>Bacillati</taxon>
        <taxon>Bacillota</taxon>
        <taxon>Clostridia</taxon>
        <taxon>Lachnospirales</taxon>
        <taxon>Lachnospiraceae</taxon>
        <taxon>Waltera</taxon>
    </lineage>
</organism>
<dbReference type="Proteomes" id="UP000476055">
    <property type="component" value="Unassembled WGS sequence"/>
</dbReference>
<evidence type="ECO:0000313" key="3">
    <source>
        <dbReference type="EMBL" id="MST59115.1"/>
    </source>
</evidence>
<keyword evidence="1" id="KW-1133">Transmembrane helix</keyword>
<dbReference type="RefSeq" id="WP_148447299.1">
    <property type="nucleotide sequence ID" value="NZ_VUMU01000020.1"/>
</dbReference>
<keyword evidence="1" id="KW-0472">Membrane</keyword>
<comment type="caution">
    <text evidence="3">The sequence shown here is derived from an EMBL/GenBank/DDBJ whole genome shotgun (WGS) entry which is preliminary data.</text>
</comment>
<dbReference type="InterPro" id="IPR045136">
    <property type="entry name" value="Iah1-like"/>
</dbReference>
<dbReference type="AlphaFoldDB" id="A0A6L5YLC4"/>